<gene>
    <name evidence="1" type="ORF">ICN82_02190</name>
</gene>
<sequence length="178" mass="20363">MGYRDDFYCIDNIIGYTGNLIGKPTVYFRQGNHYGRITQWHGIATNIGRASVRWHPAYHIGNYYVAGRLVAQEYEGRDLKHTSRNPFIRREQFRPLDITLLTGAIRRCQDVKRCEDPVIGHQTSMKMVLHAELGARFDTVRDPMNNMGRVNDSPAMAVIMGLTPEQDDPRLRRGGEIG</sequence>
<dbReference type="EMBL" id="JACVXA010000004">
    <property type="protein sequence ID" value="MBE3637013.1"/>
    <property type="molecule type" value="Genomic_DNA"/>
</dbReference>
<comment type="caution">
    <text evidence="1">The sequence shown here is derived from an EMBL/GenBank/DDBJ whole genome shotgun (WGS) entry which is preliminary data.</text>
</comment>
<keyword evidence="2" id="KW-1185">Reference proteome</keyword>
<name>A0A8J6YVV1_9RHOB</name>
<dbReference type="AlphaFoldDB" id="A0A8J6YVV1"/>
<reference evidence="1" key="1">
    <citation type="submission" date="2020-09" db="EMBL/GenBank/DDBJ databases">
        <title>A novel bacterium of genus Mangrovicoccus, isolated from South China Sea.</title>
        <authorList>
            <person name="Huang H."/>
            <person name="Mo K."/>
            <person name="Hu Y."/>
        </authorList>
    </citation>
    <scope>NUCLEOTIDE SEQUENCE</scope>
    <source>
        <strain evidence="1">HB182678</strain>
    </source>
</reference>
<protein>
    <submittedName>
        <fullName evidence="1">Uncharacterized protein</fullName>
    </submittedName>
</protein>
<accession>A0A8J6YVV1</accession>
<dbReference type="Proteomes" id="UP000609121">
    <property type="component" value="Unassembled WGS sequence"/>
</dbReference>
<proteinExistence type="predicted"/>
<dbReference type="RefSeq" id="WP_193179190.1">
    <property type="nucleotide sequence ID" value="NZ_JACVXA010000004.1"/>
</dbReference>
<organism evidence="1 2">
    <name type="scientific">Mangrovicoccus algicola</name>
    <dbReference type="NCBI Taxonomy" id="2771008"/>
    <lineage>
        <taxon>Bacteria</taxon>
        <taxon>Pseudomonadati</taxon>
        <taxon>Pseudomonadota</taxon>
        <taxon>Alphaproteobacteria</taxon>
        <taxon>Rhodobacterales</taxon>
        <taxon>Paracoccaceae</taxon>
        <taxon>Mangrovicoccus</taxon>
    </lineage>
</organism>
<evidence type="ECO:0000313" key="2">
    <source>
        <dbReference type="Proteomes" id="UP000609121"/>
    </source>
</evidence>
<evidence type="ECO:0000313" key="1">
    <source>
        <dbReference type="EMBL" id="MBE3637013.1"/>
    </source>
</evidence>